<gene>
    <name evidence="7" type="ORF">Airi01_065980</name>
</gene>
<reference evidence="7" key="1">
    <citation type="submission" date="2023-03" db="EMBL/GenBank/DDBJ databases">
        <title>Actinoallomurus iriomotensis NBRC 103681.</title>
        <authorList>
            <person name="Ichikawa N."/>
            <person name="Sato H."/>
            <person name="Tonouchi N."/>
        </authorList>
    </citation>
    <scope>NUCLEOTIDE SEQUENCE</scope>
    <source>
        <strain evidence="7">NBRC 103681</strain>
    </source>
</reference>
<dbReference type="PANTHER" id="PTHR38041">
    <property type="entry name" value="CHORISMATE MUTASE"/>
    <property type="match status" value="1"/>
</dbReference>
<evidence type="ECO:0000256" key="4">
    <source>
        <dbReference type="ARBA" id="ARBA00023235"/>
    </source>
</evidence>
<dbReference type="InterPro" id="IPR036263">
    <property type="entry name" value="Chorismate_II_sf"/>
</dbReference>
<dbReference type="GO" id="GO:0046417">
    <property type="term" value="P:chorismate metabolic process"/>
    <property type="evidence" value="ECO:0007669"/>
    <property type="project" value="InterPro"/>
</dbReference>
<name>A0A9W6RLW9_9ACTN</name>
<evidence type="ECO:0000313" key="8">
    <source>
        <dbReference type="Proteomes" id="UP001165135"/>
    </source>
</evidence>
<organism evidence="7 8">
    <name type="scientific">Actinoallomurus iriomotensis</name>
    <dbReference type="NCBI Taxonomy" id="478107"/>
    <lineage>
        <taxon>Bacteria</taxon>
        <taxon>Bacillati</taxon>
        <taxon>Actinomycetota</taxon>
        <taxon>Actinomycetes</taxon>
        <taxon>Streptosporangiales</taxon>
        <taxon>Thermomonosporaceae</taxon>
        <taxon>Actinoallomurus</taxon>
    </lineage>
</organism>
<dbReference type="AlphaFoldDB" id="A0A9W6RLW9"/>
<keyword evidence="4" id="KW-0413">Isomerase</keyword>
<dbReference type="NCBIfam" id="TIGR01806">
    <property type="entry name" value="CM_mono2"/>
    <property type="match status" value="1"/>
</dbReference>
<dbReference type="NCBIfam" id="NF006741">
    <property type="entry name" value="PRK09269.1"/>
    <property type="match status" value="1"/>
</dbReference>
<dbReference type="SMART" id="SM00830">
    <property type="entry name" value="CM_2"/>
    <property type="match status" value="1"/>
</dbReference>
<keyword evidence="3" id="KW-0732">Signal</keyword>
<dbReference type="PROSITE" id="PS51168">
    <property type="entry name" value="CHORISMATE_MUT_2"/>
    <property type="match status" value="1"/>
</dbReference>
<dbReference type="PANTHER" id="PTHR38041:SF2">
    <property type="entry name" value="SECRETED CHORISMATE MUTASE"/>
    <property type="match status" value="1"/>
</dbReference>
<dbReference type="Proteomes" id="UP001165135">
    <property type="component" value="Unassembled WGS sequence"/>
</dbReference>
<dbReference type="Gene3D" id="1.20.59.10">
    <property type="entry name" value="Chorismate mutase"/>
    <property type="match status" value="1"/>
</dbReference>
<evidence type="ECO:0000313" key="7">
    <source>
        <dbReference type="EMBL" id="GLY78331.1"/>
    </source>
</evidence>
<dbReference type="EMBL" id="BSTJ01000009">
    <property type="protein sequence ID" value="GLY78331.1"/>
    <property type="molecule type" value="Genomic_DNA"/>
</dbReference>
<feature type="region of interest" description="Disordered" evidence="5">
    <location>
        <begin position="30"/>
        <end position="49"/>
    </location>
</feature>
<dbReference type="InterPro" id="IPR002701">
    <property type="entry name" value="CM_II_prokaryot"/>
</dbReference>
<evidence type="ECO:0000256" key="2">
    <source>
        <dbReference type="ARBA" id="ARBA00012404"/>
    </source>
</evidence>
<dbReference type="GO" id="GO:0009697">
    <property type="term" value="P:salicylic acid biosynthetic process"/>
    <property type="evidence" value="ECO:0007669"/>
    <property type="project" value="TreeGrafter"/>
</dbReference>
<feature type="domain" description="Chorismate mutase" evidence="6">
    <location>
        <begin position="28"/>
        <end position="127"/>
    </location>
</feature>
<protein>
    <recommendedName>
        <fullName evidence="2">chorismate mutase</fullName>
        <ecNumber evidence="2">5.4.99.5</ecNumber>
    </recommendedName>
</protein>
<sequence>MKSSRTVARGLAVTALVVGVTRVSVPQADAAGAPANADSSTDALQPGRSLGRLGPLTDLIIQRLRVSDDVAASKFGTGSPIDDPAREQQVLEQVRNQAGDLGLDPVSATAFFQDQITASKVVQKGLFTRWAAHPEEAPTTRPDLGQIRTRLDQLTADLLRELKATVRLRAEPTACTVQLAVAAGSGAALERLDALHRQALTGAVHSVCAAHVN</sequence>
<dbReference type="InterPro" id="IPR051331">
    <property type="entry name" value="Chorismate_mutase-related"/>
</dbReference>
<dbReference type="SUPFAM" id="SSF48600">
    <property type="entry name" value="Chorismate mutase II"/>
    <property type="match status" value="1"/>
</dbReference>
<dbReference type="InterPro" id="IPR036979">
    <property type="entry name" value="CM_dom_sf"/>
</dbReference>
<dbReference type="InterPro" id="IPR008240">
    <property type="entry name" value="Chorismate_mutase_periplasmic"/>
</dbReference>
<dbReference type="GO" id="GO:0004106">
    <property type="term" value="F:chorismate mutase activity"/>
    <property type="evidence" value="ECO:0007669"/>
    <property type="project" value="UniProtKB-EC"/>
</dbReference>
<evidence type="ECO:0000256" key="5">
    <source>
        <dbReference type="SAM" id="MobiDB-lite"/>
    </source>
</evidence>
<dbReference type="EC" id="5.4.99.5" evidence="2"/>
<accession>A0A9W6RLW9</accession>
<comment type="caution">
    <text evidence="7">The sequence shown here is derived from an EMBL/GenBank/DDBJ whole genome shotgun (WGS) entry which is preliminary data.</text>
</comment>
<evidence type="ECO:0000256" key="1">
    <source>
        <dbReference type="ARBA" id="ARBA00004817"/>
    </source>
</evidence>
<proteinExistence type="predicted"/>
<evidence type="ECO:0000259" key="6">
    <source>
        <dbReference type="PROSITE" id="PS51168"/>
    </source>
</evidence>
<evidence type="ECO:0000256" key="3">
    <source>
        <dbReference type="ARBA" id="ARBA00022729"/>
    </source>
</evidence>
<comment type="pathway">
    <text evidence="1">Metabolic intermediate biosynthesis; prephenate biosynthesis; prephenate from chorismate: step 1/1.</text>
</comment>
<dbReference type="Pfam" id="PF01817">
    <property type="entry name" value="CM_2"/>
    <property type="match status" value="1"/>
</dbReference>